<feature type="compositionally biased region" description="Polar residues" evidence="1">
    <location>
        <begin position="85"/>
        <end position="94"/>
    </location>
</feature>
<dbReference type="PANTHER" id="PTHR37244:SF1">
    <property type="entry name" value="NADP-SPECIFIC GLUTAMATE DEHYDROGENASE"/>
    <property type="match status" value="1"/>
</dbReference>
<keyword evidence="4" id="KW-1185">Reference proteome</keyword>
<organism evidence="3 4">
    <name type="scientific">Quercus suber</name>
    <name type="common">Cork oak</name>
    <dbReference type="NCBI Taxonomy" id="58331"/>
    <lineage>
        <taxon>Eukaryota</taxon>
        <taxon>Viridiplantae</taxon>
        <taxon>Streptophyta</taxon>
        <taxon>Embryophyta</taxon>
        <taxon>Tracheophyta</taxon>
        <taxon>Spermatophyta</taxon>
        <taxon>Magnoliopsida</taxon>
        <taxon>eudicotyledons</taxon>
        <taxon>Gunneridae</taxon>
        <taxon>Pentapetalae</taxon>
        <taxon>rosids</taxon>
        <taxon>fabids</taxon>
        <taxon>Fagales</taxon>
        <taxon>Fagaceae</taxon>
        <taxon>Quercus</taxon>
    </lineage>
</organism>
<dbReference type="AlphaFoldDB" id="A0AAW0M189"/>
<name>A0AAW0M189_QUESU</name>
<feature type="non-terminal residue" evidence="3">
    <location>
        <position position="1"/>
    </location>
</feature>
<protein>
    <submittedName>
        <fullName evidence="3">Uncharacterized protein</fullName>
    </submittedName>
</protein>
<feature type="transmembrane region" description="Helical" evidence="2">
    <location>
        <begin position="347"/>
        <end position="368"/>
    </location>
</feature>
<keyword evidence="2" id="KW-1133">Transmembrane helix</keyword>
<feature type="region of interest" description="Disordered" evidence="1">
    <location>
        <begin position="7"/>
        <end position="34"/>
    </location>
</feature>
<dbReference type="Proteomes" id="UP000237347">
    <property type="component" value="Unassembled WGS sequence"/>
</dbReference>
<comment type="caution">
    <text evidence="3">The sequence shown here is derived from an EMBL/GenBank/DDBJ whole genome shotgun (WGS) entry which is preliminary data.</text>
</comment>
<gene>
    <name evidence="3" type="ORF">CFP56_016469</name>
</gene>
<dbReference type="EMBL" id="PKMF04000025">
    <property type="protein sequence ID" value="KAK7857687.1"/>
    <property type="molecule type" value="Genomic_DNA"/>
</dbReference>
<evidence type="ECO:0000256" key="1">
    <source>
        <dbReference type="SAM" id="MobiDB-lite"/>
    </source>
</evidence>
<dbReference type="PANTHER" id="PTHR37244">
    <property type="entry name" value="NADP-SPECIFIC GLUTAMATE DEHYDROGENASE"/>
    <property type="match status" value="1"/>
</dbReference>
<sequence length="430" mass="47965">VLFVSATNKLKGKKGQGHSPSLPPLHSTKFQNPEKERIPQLHFSSSPNSQHVNSFFPFLSFHFNQFRNPNQIKSLKMENSEKESSMATSKQYGFSNGHPPRGPNHSSWFESRLFYVRIAPCVTDTVPDHLTLRHLRREIGVSLEINNSRIPASESASLTLRRDRLDKESSEVTYVSTDTIRVTGGVEFEVYENQELVLCGSLEPVVANWLNGSVGSDNDAKTGWTMDCYMAASIGSGSSAFFQPKLGVSAPSFEVYIAGCCSGVPVILTKTIQISPRRKVLRHAVLDAIPEDEEIGKERRNGSGLVRHRKVQFTESEVDDYEPDGKINYGFYSEEMYPGEDGQLSCLMLVFELALGLVLGCVLALGLVSDFSCVHIKPQLVILGGGFSDPDHFKWKFVILVLIKGRKPFEILNEIFKDFKIVGEEARDIN</sequence>
<keyword evidence="2" id="KW-0812">Transmembrane</keyword>
<proteinExistence type="predicted"/>
<accession>A0AAW0M189</accession>
<feature type="region of interest" description="Disordered" evidence="1">
    <location>
        <begin position="77"/>
        <end position="100"/>
    </location>
</feature>
<evidence type="ECO:0000313" key="3">
    <source>
        <dbReference type="EMBL" id="KAK7857687.1"/>
    </source>
</evidence>
<reference evidence="3 4" key="1">
    <citation type="journal article" date="2018" name="Sci. Data">
        <title>The draft genome sequence of cork oak.</title>
        <authorList>
            <person name="Ramos A.M."/>
            <person name="Usie A."/>
            <person name="Barbosa P."/>
            <person name="Barros P.M."/>
            <person name="Capote T."/>
            <person name="Chaves I."/>
            <person name="Simoes F."/>
            <person name="Abreu I."/>
            <person name="Carrasquinho I."/>
            <person name="Faro C."/>
            <person name="Guimaraes J.B."/>
            <person name="Mendonca D."/>
            <person name="Nobrega F."/>
            <person name="Rodrigues L."/>
            <person name="Saibo N.J.M."/>
            <person name="Varela M.C."/>
            <person name="Egas C."/>
            <person name="Matos J."/>
            <person name="Miguel C.M."/>
            <person name="Oliveira M.M."/>
            <person name="Ricardo C.P."/>
            <person name="Goncalves S."/>
        </authorList>
    </citation>
    <scope>NUCLEOTIDE SEQUENCE [LARGE SCALE GENOMIC DNA]</scope>
    <source>
        <strain evidence="4">cv. HL8</strain>
    </source>
</reference>
<evidence type="ECO:0000313" key="4">
    <source>
        <dbReference type="Proteomes" id="UP000237347"/>
    </source>
</evidence>
<evidence type="ECO:0000256" key="2">
    <source>
        <dbReference type="SAM" id="Phobius"/>
    </source>
</evidence>
<keyword evidence="2" id="KW-0472">Membrane</keyword>